<keyword evidence="4" id="KW-1185">Reference proteome</keyword>
<evidence type="ECO:0000313" key="4">
    <source>
        <dbReference type="Proteomes" id="UP001193081"/>
    </source>
</evidence>
<accession>A0ABS4D6Z3</accession>
<evidence type="ECO:0000313" key="3">
    <source>
        <dbReference type="EMBL" id="MBP1465214.1"/>
    </source>
</evidence>
<evidence type="ECO:0000259" key="2">
    <source>
        <dbReference type="Pfam" id="PF14358"/>
    </source>
</evidence>
<dbReference type="InterPro" id="IPR025517">
    <property type="entry name" value="DUF4405"/>
</dbReference>
<dbReference type="Pfam" id="PF14358">
    <property type="entry name" value="DUF4405"/>
    <property type="match status" value="1"/>
</dbReference>
<comment type="caution">
    <text evidence="3">The sequence shown here is derived from an EMBL/GenBank/DDBJ whole genome shotgun (WGS) entry which is preliminary data.</text>
</comment>
<name>A0ABS4D6Z3_9CHLR</name>
<proteinExistence type="predicted"/>
<keyword evidence="1" id="KW-0812">Transmembrane</keyword>
<feature type="transmembrane region" description="Helical" evidence="1">
    <location>
        <begin position="80"/>
        <end position="108"/>
    </location>
</feature>
<evidence type="ECO:0000256" key="1">
    <source>
        <dbReference type="SAM" id="Phobius"/>
    </source>
</evidence>
<gene>
    <name evidence="3" type="ORF">EYB53_005795</name>
</gene>
<reference evidence="3 4" key="1">
    <citation type="submission" date="2021-03" db="EMBL/GenBank/DDBJ databases">
        <authorList>
            <person name="Grouzdev D.S."/>
        </authorList>
    </citation>
    <scope>NUCLEOTIDE SEQUENCE [LARGE SCALE GENOMIC DNA]</scope>
    <source>
        <strain evidence="3 4">M50-1</strain>
    </source>
</reference>
<dbReference type="EMBL" id="SIJK02000007">
    <property type="protein sequence ID" value="MBP1465214.1"/>
    <property type="molecule type" value="Genomic_DNA"/>
</dbReference>
<dbReference type="Proteomes" id="UP001193081">
    <property type="component" value="Unassembled WGS sequence"/>
</dbReference>
<dbReference type="RefSeq" id="WP_135477264.1">
    <property type="nucleotide sequence ID" value="NZ_SIJK02000007.1"/>
</dbReference>
<organism evidence="3 4">
    <name type="scientific">Candidatus Chloroploca mongolica</name>
    <dbReference type="NCBI Taxonomy" id="2528176"/>
    <lineage>
        <taxon>Bacteria</taxon>
        <taxon>Bacillati</taxon>
        <taxon>Chloroflexota</taxon>
        <taxon>Chloroflexia</taxon>
        <taxon>Chloroflexales</taxon>
        <taxon>Chloroflexineae</taxon>
        <taxon>Oscillochloridaceae</taxon>
        <taxon>Candidatus Chloroploca</taxon>
    </lineage>
</organism>
<sequence>METKRTPVRRTTINLLIDGAMFLAFLVATAPHLSGLAIHEWLSLALGAALITHLLLHWNWIVQVARRFFGKASWTARLNYLLNSLLFIAFATIIVTGIMISEVALPFIGISIARDDFWLGLHRMASDATIVILGLHIALHWSWLVNTTRRLFARSTRKAGRSGATQPATSQESTL</sequence>
<keyword evidence="1" id="KW-1133">Transmembrane helix</keyword>
<feature type="domain" description="Flavinylation-associated cytochrome" evidence="2">
    <location>
        <begin position="82"/>
        <end position="141"/>
    </location>
</feature>
<feature type="transmembrane region" description="Helical" evidence="1">
    <location>
        <begin position="12"/>
        <end position="29"/>
    </location>
</feature>
<protein>
    <submittedName>
        <fullName evidence="3">DUF4405 domain-containing protein</fullName>
    </submittedName>
</protein>
<feature type="transmembrane region" description="Helical" evidence="1">
    <location>
        <begin position="41"/>
        <end position="60"/>
    </location>
</feature>
<keyword evidence="1" id="KW-0472">Membrane</keyword>
<feature type="transmembrane region" description="Helical" evidence="1">
    <location>
        <begin position="128"/>
        <end position="145"/>
    </location>
</feature>